<accession>A0A9P7CAU4</accession>
<evidence type="ECO:0000256" key="7">
    <source>
        <dbReference type="ARBA" id="ARBA00022824"/>
    </source>
</evidence>
<evidence type="ECO:0000256" key="10">
    <source>
        <dbReference type="ARBA" id="ARBA00032062"/>
    </source>
</evidence>
<evidence type="ECO:0000256" key="9">
    <source>
        <dbReference type="ARBA" id="ARBA00023136"/>
    </source>
</evidence>
<protein>
    <recommendedName>
        <fullName evidence="5 11">UDP-N-acetylglucosamine transferase subunit ALG14</fullName>
    </recommendedName>
    <alternativeName>
        <fullName evidence="10 11">Asparagine-linked glycosylation protein 14</fullName>
    </alternativeName>
</protein>
<dbReference type="AlphaFoldDB" id="A0A9P7CAU4"/>
<dbReference type="GO" id="GO:0004577">
    <property type="term" value="F:N-acetylglucosaminyldiphosphodolichol N-acetylglucosaminyltransferase activity"/>
    <property type="evidence" value="ECO:0007669"/>
    <property type="project" value="TreeGrafter"/>
</dbReference>
<name>A0A9P7CAU4_RHIOR</name>
<dbReference type="GO" id="GO:0043541">
    <property type="term" value="C:UDP-N-acetylglucosamine transferase complex"/>
    <property type="evidence" value="ECO:0007669"/>
    <property type="project" value="TreeGrafter"/>
</dbReference>
<dbReference type="EMBL" id="JAANIT010000865">
    <property type="protein sequence ID" value="KAG1543894.1"/>
    <property type="molecule type" value="Genomic_DNA"/>
</dbReference>
<evidence type="ECO:0000256" key="1">
    <source>
        <dbReference type="ARBA" id="ARBA00004389"/>
    </source>
</evidence>
<dbReference type="GO" id="GO:0031965">
    <property type="term" value="C:nuclear membrane"/>
    <property type="evidence" value="ECO:0007669"/>
    <property type="project" value="UniProtKB-SubCell"/>
</dbReference>
<keyword evidence="9" id="KW-0472">Membrane</keyword>
<evidence type="ECO:0000313" key="12">
    <source>
        <dbReference type="EMBL" id="KAG1543894.1"/>
    </source>
</evidence>
<comment type="caution">
    <text evidence="12">The sequence shown here is derived from an EMBL/GenBank/DDBJ whole genome shotgun (WGS) entry which is preliminary data.</text>
</comment>
<dbReference type="OrthoDB" id="17098at2759"/>
<evidence type="ECO:0000256" key="8">
    <source>
        <dbReference type="ARBA" id="ARBA00022989"/>
    </source>
</evidence>
<reference evidence="12" key="1">
    <citation type="journal article" date="2020" name="Microb. Genom.">
        <title>Genetic diversity of clinical and environmental Mucorales isolates obtained from an investigation of mucormycosis cases among solid organ transplant recipients.</title>
        <authorList>
            <person name="Nguyen M.H."/>
            <person name="Kaul D."/>
            <person name="Muto C."/>
            <person name="Cheng S.J."/>
            <person name="Richter R.A."/>
            <person name="Bruno V.M."/>
            <person name="Liu G."/>
            <person name="Beyhan S."/>
            <person name="Sundermann A.J."/>
            <person name="Mounaud S."/>
            <person name="Pasculle A.W."/>
            <person name="Nierman W.C."/>
            <person name="Driscoll E."/>
            <person name="Cumbie R."/>
            <person name="Clancy C.J."/>
            <person name="Dupont C.L."/>
        </authorList>
    </citation>
    <scope>NUCLEOTIDE SEQUENCE</scope>
    <source>
        <strain evidence="12">GL16</strain>
    </source>
</reference>
<evidence type="ECO:0000256" key="3">
    <source>
        <dbReference type="ARBA" id="ARBA00009731"/>
    </source>
</evidence>
<organism evidence="12 13">
    <name type="scientific">Rhizopus oryzae</name>
    <name type="common">Mucormycosis agent</name>
    <name type="synonym">Rhizopus arrhizus var. delemar</name>
    <dbReference type="NCBI Taxonomy" id="64495"/>
    <lineage>
        <taxon>Eukaryota</taxon>
        <taxon>Fungi</taxon>
        <taxon>Fungi incertae sedis</taxon>
        <taxon>Mucoromycota</taxon>
        <taxon>Mucoromycotina</taxon>
        <taxon>Mucoromycetes</taxon>
        <taxon>Mucorales</taxon>
        <taxon>Mucorineae</taxon>
        <taxon>Rhizopodaceae</taxon>
        <taxon>Rhizopus</taxon>
    </lineage>
</organism>
<dbReference type="PANTHER" id="PTHR12154">
    <property type="entry name" value="GLYCOSYL TRANSFERASE-RELATED"/>
    <property type="match status" value="1"/>
</dbReference>
<gene>
    <name evidence="11" type="primary">ALG14</name>
    <name evidence="12" type="ORF">G6F51_006398</name>
</gene>
<comment type="subcellular location">
    <subcellularLocation>
        <location evidence="1 11">Endoplasmic reticulum membrane</location>
        <topology evidence="1 11">Single-pass membrane protein</topology>
    </subcellularLocation>
    <subcellularLocation>
        <location evidence="2">Nucleus membrane</location>
        <topology evidence="2">Single-pass membrane protein</topology>
    </subcellularLocation>
</comment>
<dbReference type="InterPro" id="IPR013969">
    <property type="entry name" value="Oligosacch_biosynth_Alg14"/>
</dbReference>
<evidence type="ECO:0000256" key="6">
    <source>
        <dbReference type="ARBA" id="ARBA00022692"/>
    </source>
</evidence>
<dbReference type="PANTHER" id="PTHR12154:SF4">
    <property type="entry name" value="UDP-N-ACETYLGLUCOSAMINE TRANSFERASE SUBUNIT ALG14 HOMOLOG"/>
    <property type="match status" value="1"/>
</dbReference>
<evidence type="ECO:0000256" key="4">
    <source>
        <dbReference type="ARBA" id="ARBA00011335"/>
    </source>
</evidence>
<keyword evidence="6" id="KW-0812">Transmembrane</keyword>
<comment type="similarity">
    <text evidence="3 11">Belongs to the ALG14 family.</text>
</comment>
<evidence type="ECO:0000256" key="11">
    <source>
        <dbReference type="RuleBase" id="RU362127"/>
    </source>
</evidence>
<evidence type="ECO:0000256" key="5">
    <source>
        <dbReference type="ARBA" id="ARBA00017467"/>
    </source>
</evidence>
<proteinExistence type="inferred from homology"/>
<evidence type="ECO:0000256" key="2">
    <source>
        <dbReference type="ARBA" id="ARBA00004590"/>
    </source>
</evidence>
<comment type="function">
    <text evidence="11">Involved in protein N-glycosylation. Essential for the second step of the dolichol-linked oligosaccharide pathway. Anchors the catalytic subunit ALG13 to the ER.</text>
</comment>
<dbReference type="Proteomes" id="UP000717996">
    <property type="component" value="Unassembled WGS sequence"/>
</dbReference>
<evidence type="ECO:0000313" key="13">
    <source>
        <dbReference type="Proteomes" id="UP000717996"/>
    </source>
</evidence>
<dbReference type="Gene3D" id="3.40.50.2000">
    <property type="entry name" value="Glycogen Phosphorylase B"/>
    <property type="match status" value="1"/>
</dbReference>
<dbReference type="Pfam" id="PF08660">
    <property type="entry name" value="Alg14"/>
    <property type="match status" value="1"/>
</dbReference>
<keyword evidence="7 11" id="KW-0256">Endoplasmic reticulum</keyword>
<keyword evidence="8" id="KW-1133">Transmembrane helix</keyword>
<sequence>MMQLIKGLNPTKYTPRSYILADMDNLSEEKAIQYEKKLGKGNYSIFKIPRARKVGQPLRTVPFSMAFALLKSSKLFIQTWPDLILCNGPGSCIPLCILAYIPRFLGLKKIEIIYIESFARVHTLSLTGKLLYPFADRFLVQWPELSSRFQRAEYQGVLV</sequence>
<dbReference type="GO" id="GO:0006488">
    <property type="term" value="P:dolichol-linked oligosaccharide biosynthetic process"/>
    <property type="evidence" value="ECO:0007669"/>
    <property type="project" value="InterPro"/>
</dbReference>
<comment type="subunit">
    <text evidence="4 11">Heterodimer with ALG13 to form a functional enzyme.</text>
</comment>